<proteinExistence type="predicted"/>
<dbReference type="EMBL" id="JAENHL010000006">
    <property type="protein sequence ID" value="MBK1866721.1"/>
    <property type="molecule type" value="Genomic_DNA"/>
</dbReference>
<gene>
    <name evidence="1" type="ORF">JHL16_10180</name>
</gene>
<evidence type="ECO:0000313" key="2">
    <source>
        <dbReference type="Proteomes" id="UP000616151"/>
    </source>
</evidence>
<comment type="caution">
    <text evidence="1">The sequence shown here is derived from an EMBL/GenBank/DDBJ whole genome shotgun (WGS) entry which is preliminary data.</text>
</comment>
<evidence type="ECO:0000313" key="1">
    <source>
        <dbReference type="EMBL" id="MBK1866721.1"/>
    </source>
</evidence>
<name>A0ACC5R2N9_9HYPH</name>
<sequence length="499" mass="53248">MMVWTALRRVMVSLALLLLIGVVAISPAAAKVKFSALAVDARTGEILFSSDADGPRYPASLTKVMTLYILFQEMKAGRLTLNSRITVSRYAAGRPPTKLGVKPGQTVSVEEAIKALITLSANDIAVAIGEHIEGSETAFAQRMTRTAKALGMSRTLFRNASGLPDPRQVTTARDMATLSLRVQRDFPQYYPYFRTTSFQFGKRTIRSHNRLLGRFDGTDGIKTGYIRAAGFNLTTSARRGDKRIIGVVMGGQSGRSRDNYMIAMLTKAFPKCEGGTQLAAAIEGTKPRPSEEIQVASIATPPVADTASKPEKKKRRAGRNDDQMPEAQGDIGGLDNAELASQAENASSLPGTTFAAVSADQADLARVSGEVASPDVVPQAPQAATAPVTASMSTSLPFKVKKPADTQGGQIIVASVDASWNIQLGAYGSKKEAQDALYAARNVSPKLFAAKQAFTVEVKKGEETIFRARMSGFTAKSAKTACRTLSRKGVDCSTIAPQS</sequence>
<accession>A0ACC5R2N9</accession>
<protein>
    <submittedName>
        <fullName evidence="1">Serine hydrolase</fullName>
    </submittedName>
</protein>
<keyword evidence="1" id="KW-0378">Hydrolase</keyword>
<reference evidence="1" key="1">
    <citation type="submission" date="2021-01" db="EMBL/GenBank/DDBJ databases">
        <authorList>
            <person name="Sun Q."/>
        </authorList>
    </citation>
    <scope>NUCLEOTIDE SEQUENCE</scope>
    <source>
        <strain evidence="1">YIM B02566</strain>
    </source>
</reference>
<keyword evidence="2" id="KW-1185">Reference proteome</keyword>
<organism evidence="1 2">
    <name type="scientific">Taklimakanibacter albus</name>
    <dbReference type="NCBI Taxonomy" id="2800327"/>
    <lineage>
        <taxon>Bacteria</taxon>
        <taxon>Pseudomonadati</taxon>
        <taxon>Pseudomonadota</taxon>
        <taxon>Alphaproteobacteria</taxon>
        <taxon>Hyphomicrobiales</taxon>
        <taxon>Aestuariivirgaceae</taxon>
        <taxon>Taklimakanibacter</taxon>
    </lineage>
</organism>
<dbReference type="Proteomes" id="UP000616151">
    <property type="component" value="Unassembled WGS sequence"/>
</dbReference>